<reference evidence="2" key="1">
    <citation type="submission" date="2023-01" db="EMBL/GenBank/DDBJ databases">
        <title>Sulfurovum sp. XTW-4 genome assembly.</title>
        <authorList>
            <person name="Wang J."/>
        </authorList>
    </citation>
    <scope>NUCLEOTIDE SEQUENCE</scope>
    <source>
        <strain evidence="2">XTW-4</strain>
    </source>
</reference>
<keyword evidence="1" id="KW-0175">Coiled coil</keyword>
<keyword evidence="3" id="KW-1185">Reference proteome</keyword>
<proteinExistence type="predicted"/>
<sequence>MDKDPTEILDIKSFSKKKTYSAEEKQLIMDRLNEERLIHQRAEEELKGQKRSFTEEEKKKILAKINEKRLSTQKREEIKKKRLHNKKRYKIGNKEFYKFRNMEREYYIEVADCDKITTRPSIVTLYYKSISEFEIKKKDVLIKTEIYSDKFFISYEIHRVYFKGYALEDEK</sequence>
<dbReference type="EMBL" id="JAQIBC010000010">
    <property type="protein sequence ID" value="MDM5264623.1"/>
    <property type="molecule type" value="Genomic_DNA"/>
</dbReference>
<evidence type="ECO:0000256" key="1">
    <source>
        <dbReference type="SAM" id="Coils"/>
    </source>
</evidence>
<evidence type="ECO:0000313" key="2">
    <source>
        <dbReference type="EMBL" id="MDM5264623.1"/>
    </source>
</evidence>
<protein>
    <submittedName>
        <fullName evidence="2">Uncharacterized protein</fullName>
    </submittedName>
</protein>
<name>A0ABT7QU74_9BACT</name>
<dbReference type="Proteomes" id="UP001169066">
    <property type="component" value="Unassembled WGS sequence"/>
</dbReference>
<gene>
    <name evidence="2" type="ORF">PF327_10500</name>
</gene>
<comment type="caution">
    <text evidence="2">The sequence shown here is derived from an EMBL/GenBank/DDBJ whole genome shotgun (WGS) entry which is preliminary data.</text>
</comment>
<feature type="coiled-coil region" evidence="1">
    <location>
        <begin position="29"/>
        <end position="59"/>
    </location>
</feature>
<evidence type="ECO:0000313" key="3">
    <source>
        <dbReference type="Proteomes" id="UP001169066"/>
    </source>
</evidence>
<dbReference type="RefSeq" id="WP_289402531.1">
    <property type="nucleotide sequence ID" value="NZ_JAQIBC010000010.1"/>
</dbReference>
<organism evidence="2 3">
    <name type="scientific">Sulfurovum xiamenensis</name>
    <dbReference type="NCBI Taxonomy" id="3019066"/>
    <lineage>
        <taxon>Bacteria</taxon>
        <taxon>Pseudomonadati</taxon>
        <taxon>Campylobacterota</taxon>
        <taxon>Epsilonproteobacteria</taxon>
        <taxon>Campylobacterales</taxon>
        <taxon>Sulfurovaceae</taxon>
        <taxon>Sulfurovum</taxon>
    </lineage>
</organism>
<accession>A0ABT7QU74</accession>